<dbReference type="SUPFAM" id="SSF55347">
    <property type="entry name" value="Glyceraldehyde-3-phosphate dehydrogenase-like, C-terminal domain"/>
    <property type="match status" value="1"/>
</dbReference>
<gene>
    <name evidence="3" type="ORF">IAC44_02795</name>
</gene>
<dbReference type="PANTHER" id="PTHR43377:SF1">
    <property type="entry name" value="BILIVERDIN REDUCTASE A"/>
    <property type="match status" value="1"/>
</dbReference>
<dbReference type="EMBL" id="DVLY01000064">
    <property type="protein sequence ID" value="HIT97743.1"/>
    <property type="molecule type" value="Genomic_DNA"/>
</dbReference>
<reference evidence="3" key="1">
    <citation type="submission" date="2020-10" db="EMBL/GenBank/DDBJ databases">
        <authorList>
            <person name="Gilroy R."/>
        </authorList>
    </citation>
    <scope>NUCLEOTIDE SEQUENCE</scope>
    <source>
        <strain evidence="3">1383</strain>
    </source>
</reference>
<dbReference type="InterPro" id="IPR000683">
    <property type="entry name" value="Gfo/Idh/MocA-like_OxRdtase_N"/>
</dbReference>
<dbReference type="InterPro" id="IPR051450">
    <property type="entry name" value="Gfo/Idh/MocA_Oxidoreductases"/>
</dbReference>
<sequence>MLKVGLLGAGHLGKIHLRLLAASPHYELVGFYDPDPANAAAVEMESGVKAFPDMDSLLDAVEVADIVTPTLYHYECACKAIEKGCHVFLEKPVTTTLEQAEDLIRRLHEKGLKGQVGHVERFNPAFTAVRPYIQRPAFIEAHRLAEFNPRGTDVPVVLDLMIHDLDAILTLVDSPVRSLTASGACVIDTTPDIANARIEFENGCVANVTSSRISMKNMRKTRIFQQDAYITIDFLKKESEILRIHDAPADPDPYALILTNAQGVSKQIAFEKPDVQANNAILDELNSFARAIENGTTPPVTLRQGADALKVALEIVRDIEQHAERVKAARQNTSER</sequence>
<dbReference type="SUPFAM" id="SSF51735">
    <property type="entry name" value="NAD(P)-binding Rossmann-fold domains"/>
    <property type="match status" value="1"/>
</dbReference>
<accession>A0A9D1KTA0</accession>
<dbReference type="InterPro" id="IPR004104">
    <property type="entry name" value="Gfo/Idh/MocA-like_OxRdtase_C"/>
</dbReference>
<dbReference type="Pfam" id="PF02894">
    <property type="entry name" value="GFO_IDH_MocA_C"/>
    <property type="match status" value="1"/>
</dbReference>
<dbReference type="Pfam" id="PF01408">
    <property type="entry name" value="GFO_IDH_MocA"/>
    <property type="match status" value="1"/>
</dbReference>
<name>A0A9D1KTA0_9FLAO</name>
<dbReference type="Gene3D" id="3.40.50.720">
    <property type="entry name" value="NAD(P)-binding Rossmann-like Domain"/>
    <property type="match status" value="1"/>
</dbReference>
<dbReference type="AlphaFoldDB" id="A0A9D1KTA0"/>
<dbReference type="GO" id="GO:0000166">
    <property type="term" value="F:nucleotide binding"/>
    <property type="evidence" value="ECO:0007669"/>
    <property type="project" value="InterPro"/>
</dbReference>
<evidence type="ECO:0000259" key="1">
    <source>
        <dbReference type="Pfam" id="PF01408"/>
    </source>
</evidence>
<comment type="caution">
    <text evidence="3">The sequence shown here is derived from an EMBL/GenBank/DDBJ whole genome shotgun (WGS) entry which is preliminary data.</text>
</comment>
<dbReference type="Proteomes" id="UP000824161">
    <property type="component" value="Unassembled WGS sequence"/>
</dbReference>
<dbReference type="InterPro" id="IPR036291">
    <property type="entry name" value="NAD(P)-bd_dom_sf"/>
</dbReference>
<feature type="domain" description="Gfo/Idh/MocA-like oxidoreductase N-terminal" evidence="1">
    <location>
        <begin position="2"/>
        <end position="118"/>
    </location>
</feature>
<feature type="domain" description="Gfo/Idh/MocA-like oxidoreductase C-terminal" evidence="2">
    <location>
        <begin position="151"/>
        <end position="321"/>
    </location>
</feature>
<evidence type="ECO:0000259" key="2">
    <source>
        <dbReference type="Pfam" id="PF02894"/>
    </source>
</evidence>
<organism evidence="3 4">
    <name type="scientific">Candidatus Merdimorpha stercoravium</name>
    <dbReference type="NCBI Taxonomy" id="2840863"/>
    <lineage>
        <taxon>Bacteria</taxon>
        <taxon>Pseudomonadati</taxon>
        <taxon>Bacteroidota</taxon>
        <taxon>Flavobacteriia</taxon>
        <taxon>Flavobacteriales</taxon>
        <taxon>Candidatus Merdimorpha</taxon>
    </lineage>
</organism>
<evidence type="ECO:0000313" key="4">
    <source>
        <dbReference type="Proteomes" id="UP000824161"/>
    </source>
</evidence>
<proteinExistence type="predicted"/>
<protein>
    <submittedName>
        <fullName evidence="3">Gfo/Idh/MocA family oxidoreductase</fullName>
    </submittedName>
</protein>
<reference evidence="3" key="2">
    <citation type="journal article" date="2021" name="PeerJ">
        <title>Extensive microbial diversity within the chicken gut microbiome revealed by metagenomics and culture.</title>
        <authorList>
            <person name="Gilroy R."/>
            <person name="Ravi A."/>
            <person name="Getino M."/>
            <person name="Pursley I."/>
            <person name="Horton D.L."/>
            <person name="Alikhan N.F."/>
            <person name="Baker D."/>
            <person name="Gharbi K."/>
            <person name="Hall N."/>
            <person name="Watson M."/>
            <person name="Adriaenssens E.M."/>
            <person name="Foster-Nyarko E."/>
            <person name="Jarju S."/>
            <person name="Secka A."/>
            <person name="Antonio M."/>
            <person name="Oren A."/>
            <person name="Chaudhuri R.R."/>
            <person name="La Ragione R."/>
            <person name="Hildebrand F."/>
            <person name="Pallen M.J."/>
        </authorList>
    </citation>
    <scope>NUCLEOTIDE SEQUENCE</scope>
    <source>
        <strain evidence="3">1383</strain>
    </source>
</reference>
<evidence type="ECO:0000313" key="3">
    <source>
        <dbReference type="EMBL" id="HIT97743.1"/>
    </source>
</evidence>
<dbReference type="PANTHER" id="PTHR43377">
    <property type="entry name" value="BILIVERDIN REDUCTASE A"/>
    <property type="match status" value="1"/>
</dbReference>
<dbReference type="Gene3D" id="3.30.360.10">
    <property type="entry name" value="Dihydrodipicolinate Reductase, domain 2"/>
    <property type="match status" value="1"/>
</dbReference>